<organism evidence="1 2">
    <name type="scientific">Kitasatospora atroaurantiaca</name>
    <dbReference type="NCBI Taxonomy" id="285545"/>
    <lineage>
        <taxon>Bacteria</taxon>
        <taxon>Bacillati</taxon>
        <taxon>Actinomycetota</taxon>
        <taxon>Actinomycetes</taxon>
        <taxon>Kitasatosporales</taxon>
        <taxon>Streptomycetaceae</taxon>
        <taxon>Kitasatospora</taxon>
    </lineage>
</organism>
<dbReference type="Proteomes" id="UP000318416">
    <property type="component" value="Unassembled WGS sequence"/>
</dbReference>
<proteinExistence type="predicted"/>
<dbReference type="EMBL" id="VIVR01000001">
    <property type="protein sequence ID" value="TWE16370.1"/>
    <property type="molecule type" value="Genomic_DNA"/>
</dbReference>
<comment type="caution">
    <text evidence="1">The sequence shown here is derived from an EMBL/GenBank/DDBJ whole genome shotgun (WGS) entry which is preliminary data.</text>
</comment>
<dbReference type="Pfam" id="PF10025">
    <property type="entry name" value="DUF2267"/>
    <property type="match status" value="1"/>
</dbReference>
<dbReference type="Gene3D" id="1.10.490.110">
    <property type="entry name" value="Uncharacterized conserved protein DUF2267"/>
    <property type="match status" value="1"/>
</dbReference>
<evidence type="ECO:0000313" key="1">
    <source>
        <dbReference type="EMBL" id="TWE16370.1"/>
    </source>
</evidence>
<protein>
    <submittedName>
        <fullName evidence="1">Uncharacterized protein (DUF2267 family)</fullName>
    </submittedName>
</protein>
<dbReference type="InterPro" id="IPR018727">
    <property type="entry name" value="DUF2267"/>
</dbReference>
<keyword evidence="2" id="KW-1185">Reference proteome</keyword>
<dbReference type="InterPro" id="IPR038282">
    <property type="entry name" value="DUF2267_sf"/>
</dbReference>
<dbReference type="RefSeq" id="WP_145797178.1">
    <property type="nucleotide sequence ID" value="NZ_BAAABR010000002.1"/>
</dbReference>
<gene>
    <name evidence="1" type="ORF">FB465_1350</name>
</gene>
<sequence>MAMRWESFLQRVEERGEYPDPKHAEEAVRVVLGLLGAHLVGEERAQLAAPLPQRCSMLLLAPAAAAEPLGPEQFLRAAAPWIDGASQETVHRDVGAVLSVVAEAADPELMERVLLQLPPGYDLFFARPDRL</sequence>
<reference evidence="1 2" key="1">
    <citation type="submission" date="2019-06" db="EMBL/GenBank/DDBJ databases">
        <title>Sequencing the genomes of 1000 actinobacteria strains.</title>
        <authorList>
            <person name="Klenk H.-P."/>
        </authorList>
    </citation>
    <scope>NUCLEOTIDE SEQUENCE [LARGE SCALE GENOMIC DNA]</scope>
    <source>
        <strain evidence="1 2">DSM 41649</strain>
    </source>
</reference>
<accession>A0A561EL77</accession>
<evidence type="ECO:0000313" key="2">
    <source>
        <dbReference type="Proteomes" id="UP000318416"/>
    </source>
</evidence>
<dbReference type="OrthoDB" id="3870903at2"/>
<name>A0A561EL77_9ACTN</name>
<dbReference type="AlphaFoldDB" id="A0A561EL77"/>